<accession>A0A6A8DIN2</accession>
<name>A0A6A8DIN2_9BACI</name>
<organism evidence="2 3">
    <name type="scientific">Aquibacillus halophilus</name>
    <dbReference type="NCBI Taxonomy" id="930132"/>
    <lineage>
        <taxon>Bacteria</taxon>
        <taxon>Bacillati</taxon>
        <taxon>Bacillota</taxon>
        <taxon>Bacilli</taxon>
        <taxon>Bacillales</taxon>
        <taxon>Bacillaceae</taxon>
        <taxon>Aquibacillus</taxon>
    </lineage>
</organism>
<dbReference type="EMBL" id="WJNG01000011">
    <property type="protein sequence ID" value="MRH43659.1"/>
    <property type="molecule type" value="Genomic_DNA"/>
</dbReference>
<dbReference type="SUPFAM" id="SSF55729">
    <property type="entry name" value="Acyl-CoA N-acyltransferases (Nat)"/>
    <property type="match status" value="1"/>
</dbReference>
<dbReference type="GO" id="GO:0016747">
    <property type="term" value="F:acyltransferase activity, transferring groups other than amino-acyl groups"/>
    <property type="evidence" value="ECO:0007669"/>
    <property type="project" value="InterPro"/>
</dbReference>
<keyword evidence="3" id="KW-1185">Reference proteome</keyword>
<evidence type="ECO:0000313" key="2">
    <source>
        <dbReference type="EMBL" id="MRH43659.1"/>
    </source>
</evidence>
<protein>
    <submittedName>
        <fullName evidence="2">GNAT family N-acetyltransferase</fullName>
    </submittedName>
</protein>
<evidence type="ECO:0000313" key="3">
    <source>
        <dbReference type="Proteomes" id="UP000799092"/>
    </source>
</evidence>
<feature type="domain" description="N-acetyltransferase" evidence="1">
    <location>
        <begin position="1"/>
        <end position="164"/>
    </location>
</feature>
<dbReference type="Proteomes" id="UP000799092">
    <property type="component" value="Unassembled WGS sequence"/>
</dbReference>
<evidence type="ECO:0000259" key="1">
    <source>
        <dbReference type="PROSITE" id="PS51186"/>
    </source>
</evidence>
<dbReference type="InterPro" id="IPR016181">
    <property type="entry name" value="Acyl_CoA_acyltransferase"/>
</dbReference>
<gene>
    <name evidence="2" type="ORF">GH741_13355</name>
</gene>
<dbReference type="CDD" id="cd04301">
    <property type="entry name" value="NAT_SF"/>
    <property type="match status" value="1"/>
</dbReference>
<dbReference type="InterPro" id="IPR000182">
    <property type="entry name" value="GNAT_dom"/>
</dbReference>
<reference evidence="2" key="1">
    <citation type="submission" date="2019-11" db="EMBL/GenBank/DDBJ databases">
        <authorList>
            <person name="Li J."/>
        </authorList>
    </citation>
    <scope>NUCLEOTIDE SEQUENCE</scope>
    <source>
        <strain evidence="2">B6B</strain>
    </source>
</reference>
<sequence length="164" mass="18787">MIRLAKDADLTKIMDIVKNSVKVMNQKGNFQWDETYPLATNYQEDIDRKELYIYEESGQIKGVITISENEHSEYPSISWSSPVKALTIKRLAVNPEARGGDISGALFLFAEKVAKEKEIPYLKTDTFSKNSSAQRLFDKNGYLFVQAKEVKEKGDSLLYFEKFL</sequence>
<dbReference type="RefSeq" id="WP_153737288.1">
    <property type="nucleotide sequence ID" value="NZ_WJNG01000011.1"/>
</dbReference>
<dbReference type="Gene3D" id="3.40.630.30">
    <property type="match status" value="1"/>
</dbReference>
<comment type="caution">
    <text evidence="2">The sequence shown here is derived from an EMBL/GenBank/DDBJ whole genome shotgun (WGS) entry which is preliminary data.</text>
</comment>
<dbReference type="AlphaFoldDB" id="A0A6A8DIN2"/>
<proteinExistence type="predicted"/>
<dbReference type="PROSITE" id="PS51186">
    <property type="entry name" value="GNAT"/>
    <property type="match status" value="1"/>
</dbReference>
<dbReference type="OrthoDB" id="9796381at2"/>
<keyword evidence="2" id="KW-0808">Transferase</keyword>
<dbReference type="Pfam" id="PF00583">
    <property type="entry name" value="Acetyltransf_1"/>
    <property type="match status" value="1"/>
</dbReference>